<evidence type="ECO:0000313" key="4">
    <source>
        <dbReference type="Proteomes" id="UP001519460"/>
    </source>
</evidence>
<evidence type="ECO:0000313" key="3">
    <source>
        <dbReference type="EMBL" id="KAK7479572.1"/>
    </source>
</evidence>
<feature type="chain" id="PRO_5044828125" description="EGF-like domain-containing protein" evidence="1">
    <location>
        <begin position="23"/>
        <end position="345"/>
    </location>
</feature>
<feature type="signal peptide" evidence="1">
    <location>
        <begin position="1"/>
        <end position="22"/>
    </location>
</feature>
<dbReference type="PROSITE" id="PS01186">
    <property type="entry name" value="EGF_2"/>
    <property type="match status" value="1"/>
</dbReference>
<evidence type="ECO:0000256" key="1">
    <source>
        <dbReference type="SAM" id="SignalP"/>
    </source>
</evidence>
<dbReference type="InterPro" id="IPR000742">
    <property type="entry name" value="EGF"/>
</dbReference>
<feature type="domain" description="EGF-like" evidence="2">
    <location>
        <begin position="166"/>
        <end position="180"/>
    </location>
</feature>
<sequence>MKWLLLPAVFLVLQVCLTGVNAGEGDVNDACKAGKTCTLTTVNTCDAKATGGPKCLTMVDQNCAQVGECITNAVCASNGGACHCAPDFVAITNKTACQAKAGVNCSSDSDCAAGSTCSAEKKCTCDVNKVSNRVDSVCKLKEGQTCTTTDECGTNAQCSTGATKTCTCKTGFAKDSEGRCGVVVGGSCSDDNKCVSFASCTSTCACVTGYAANADKICLKEVKVGEDCTNGVCVTGSSCPSTGDKVCKCDEHKLPATDNSFCRLAKGQTCTGSGSSECGVNAQCDGTSKKCVCKPDMVDVGDGRCGKGVEATCGSDNECVPSATCSSSKCACIDGYEAKDKKCQK</sequence>
<dbReference type="SMART" id="SM00181">
    <property type="entry name" value="EGF"/>
    <property type="match status" value="6"/>
</dbReference>
<keyword evidence="1" id="KW-0732">Signal</keyword>
<keyword evidence="4" id="KW-1185">Reference proteome</keyword>
<evidence type="ECO:0000259" key="2">
    <source>
        <dbReference type="PROSITE" id="PS01186"/>
    </source>
</evidence>
<feature type="non-terminal residue" evidence="3">
    <location>
        <position position="345"/>
    </location>
</feature>
<dbReference type="EMBL" id="JACVVK020000300">
    <property type="protein sequence ID" value="KAK7479572.1"/>
    <property type="molecule type" value="Genomic_DNA"/>
</dbReference>
<dbReference type="Proteomes" id="UP001519460">
    <property type="component" value="Unassembled WGS sequence"/>
</dbReference>
<proteinExistence type="predicted"/>
<gene>
    <name evidence="3" type="ORF">BaRGS_00029209</name>
</gene>
<name>A0ABD0JWV3_9CAEN</name>
<dbReference type="AlphaFoldDB" id="A0ABD0JWV3"/>
<comment type="caution">
    <text evidence="3">The sequence shown here is derived from an EMBL/GenBank/DDBJ whole genome shotgun (WGS) entry which is preliminary data.</text>
</comment>
<accession>A0ABD0JWV3</accession>
<protein>
    <recommendedName>
        <fullName evidence="2">EGF-like domain-containing protein</fullName>
    </recommendedName>
</protein>
<organism evidence="3 4">
    <name type="scientific">Batillaria attramentaria</name>
    <dbReference type="NCBI Taxonomy" id="370345"/>
    <lineage>
        <taxon>Eukaryota</taxon>
        <taxon>Metazoa</taxon>
        <taxon>Spiralia</taxon>
        <taxon>Lophotrochozoa</taxon>
        <taxon>Mollusca</taxon>
        <taxon>Gastropoda</taxon>
        <taxon>Caenogastropoda</taxon>
        <taxon>Sorbeoconcha</taxon>
        <taxon>Cerithioidea</taxon>
        <taxon>Batillariidae</taxon>
        <taxon>Batillaria</taxon>
    </lineage>
</organism>
<reference evidence="3 4" key="1">
    <citation type="journal article" date="2023" name="Sci. Data">
        <title>Genome assembly of the Korean intertidal mud-creeper Batillaria attramentaria.</title>
        <authorList>
            <person name="Patra A.K."/>
            <person name="Ho P.T."/>
            <person name="Jun S."/>
            <person name="Lee S.J."/>
            <person name="Kim Y."/>
            <person name="Won Y.J."/>
        </authorList>
    </citation>
    <scope>NUCLEOTIDE SEQUENCE [LARGE SCALE GENOMIC DNA]</scope>
    <source>
        <strain evidence="3">Wonlab-2016</strain>
    </source>
</reference>